<comment type="similarity">
    <text evidence="2 9">Belongs to the snRNP Sm proteins family.</text>
</comment>
<keyword evidence="5 9" id="KW-0694">RNA-binding</keyword>
<dbReference type="VEuPathDB" id="CryptoDB:GY17_00003119"/>
<dbReference type="GO" id="GO:0000387">
    <property type="term" value="P:spliceosomal snRNP assembly"/>
    <property type="evidence" value="ECO:0007669"/>
    <property type="project" value="UniProtKB-UniRule"/>
</dbReference>
<dbReference type="Gene3D" id="2.30.30.100">
    <property type="match status" value="1"/>
</dbReference>
<dbReference type="GO" id="GO:0005687">
    <property type="term" value="C:U4 snRNP"/>
    <property type="evidence" value="ECO:0007669"/>
    <property type="project" value="TreeGrafter"/>
</dbReference>
<keyword evidence="13" id="KW-1185">Reference proteome</keyword>
<dbReference type="PROSITE" id="PS52002">
    <property type="entry name" value="SM"/>
    <property type="match status" value="1"/>
</dbReference>
<dbReference type="GO" id="GO:0071011">
    <property type="term" value="C:precatalytic spliceosome"/>
    <property type="evidence" value="ECO:0007669"/>
    <property type="project" value="TreeGrafter"/>
</dbReference>
<dbReference type="VEuPathDB" id="CryptoDB:ChTU502y2012_407g1950"/>
<comment type="subcellular location">
    <subcellularLocation>
        <location evidence="1 9">Nucleus</location>
    </subcellularLocation>
</comment>
<reference evidence="11" key="2">
    <citation type="submission" date="2015-08" db="EMBL/GenBank/DDBJ databases">
        <authorList>
            <person name="Babu N.S."/>
            <person name="Beckwith C.J."/>
            <person name="Beseler K.G."/>
            <person name="Brison A."/>
            <person name="Carone J.V."/>
            <person name="Caskin T.P."/>
            <person name="Diamond M."/>
            <person name="Durham M.E."/>
            <person name="Foxe J.M."/>
            <person name="Go M."/>
            <person name="Henderson B.A."/>
            <person name="Jones I.B."/>
            <person name="McGettigan J.A."/>
            <person name="Micheletti S.J."/>
            <person name="Nasrallah M.E."/>
            <person name="Ortiz D."/>
            <person name="Piller C.R."/>
            <person name="Privatt S.R."/>
            <person name="Schneider S.L."/>
            <person name="Sharp S."/>
            <person name="Smith T.C."/>
            <person name="Stanton J.D."/>
            <person name="Ullery H.E."/>
            <person name="Wilson R.J."/>
            <person name="Serrano M.G."/>
            <person name="Buck G."/>
            <person name="Lee V."/>
            <person name="Wang Y."/>
            <person name="Carvalho R."/>
            <person name="Voegtly L."/>
            <person name="Shi R."/>
            <person name="Duckworth R."/>
            <person name="Johnson A."/>
            <person name="Loviza R."/>
            <person name="Walstead R."/>
            <person name="Shah Z."/>
            <person name="Kiflezghi M."/>
            <person name="Wade K."/>
            <person name="Ball S.L."/>
            <person name="Bradley K.W."/>
            <person name="Asai D.J."/>
            <person name="Bowman C.A."/>
            <person name="Russell D.A."/>
            <person name="Pope W.H."/>
            <person name="Jacobs-Sera D."/>
            <person name="Hendrix R.W."/>
            <person name="Hatfull G.F."/>
        </authorList>
    </citation>
    <scope>NUCLEOTIDE SEQUENCE [LARGE SCALE GENOMIC DNA]</scope>
</reference>
<dbReference type="SUPFAM" id="SSF50182">
    <property type="entry name" value="Sm-like ribonucleoproteins"/>
    <property type="match status" value="1"/>
</dbReference>
<dbReference type="VEuPathDB" id="CryptoDB:CHUDEA7_3970"/>
<evidence type="ECO:0000256" key="5">
    <source>
        <dbReference type="ARBA" id="ARBA00022884"/>
    </source>
</evidence>
<dbReference type="GO" id="GO:0071004">
    <property type="term" value="C:U2-type prespliceosome"/>
    <property type="evidence" value="ECO:0007669"/>
    <property type="project" value="TreeGrafter"/>
</dbReference>
<dbReference type="SMART" id="SM00651">
    <property type="entry name" value="Sm"/>
    <property type="match status" value="1"/>
</dbReference>
<dbReference type="FunFam" id="2.30.30.100:FF:000023">
    <property type="entry name" value="Small nuclear ribonucleoprotein G"/>
    <property type="match status" value="1"/>
</dbReference>
<evidence type="ECO:0000313" key="12">
    <source>
        <dbReference type="EMBL" id="PPS93935.1"/>
    </source>
</evidence>
<gene>
    <name evidence="11" type="ORF">CHUDEA7_3970</name>
    <name evidence="12" type="ORF">GY17_00003119</name>
</gene>
<dbReference type="GO" id="GO:0005682">
    <property type="term" value="C:U5 snRNP"/>
    <property type="evidence" value="ECO:0007669"/>
    <property type="project" value="TreeGrafter"/>
</dbReference>
<dbReference type="InterPro" id="IPR010920">
    <property type="entry name" value="LSM_dom_sf"/>
</dbReference>
<sequence length="80" mass="9079">MAIFKSGSPADLRKFIDKQLYIKLNGNRQIIGSLRGYDNFMNLVLENTTEVLDSTKKNIGTTVIRGNSVIMWECIDKVKI</sequence>
<dbReference type="PANTHER" id="PTHR10553:SF2">
    <property type="entry name" value="SMALL NUCLEAR RIBONUCLEOPROTEIN G"/>
    <property type="match status" value="1"/>
</dbReference>
<dbReference type="EMBL" id="JTAI01000005">
    <property type="protein sequence ID" value="PPS93935.1"/>
    <property type="molecule type" value="Genomic_DNA"/>
</dbReference>
<keyword evidence="6 9" id="KW-0508">mRNA splicing</keyword>
<dbReference type="AlphaFoldDB" id="A0A0S4TKF3"/>
<dbReference type="GO" id="GO:0003723">
    <property type="term" value="F:RNA binding"/>
    <property type="evidence" value="ECO:0007669"/>
    <property type="project" value="UniProtKB-UniRule"/>
</dbReference>
<keyword evidence="3 9" id="KW-0507">mRNA processing</keyword>
<comment type="function">
    <text evidence="9">Plays a role in pre-mRNA splicing.</text>
</comment>
<accession>A0A0S4TKF3</accession>
<dbReference type="GO" id="GO:0034719">
    <property type="term" value="C:SMN-Sm protein complex"/>
    <property type="evidence" value="ECO:0007669"/>
    <property type="project" value="TreeGrafter"/>
</dbReference>
<dbReference type="OrthoDB" id="274944at2759"/>
<dbReference type="GO" id="GO:0005689">
    <property type="term" value="C:U12-type spliceosomal complex"/>
    <property type="evidence" value="ECO:0007669"/>
    <property type="project" value="TreeGrafter"/>
</dbReference>
<dbReference type="InterPro" id="IPR034098">
    <property type="entry name" value="Sm_G"/>
</dbReference>
<evidence type="ECO:0000256" key="8">
    <source>
        <dbReference type="ARBA" id="ARBA00023274"/>
    </source>
</evidence>
<dbReference type="GO" id="GO:0071013">
    <property type="term" value="C:catalytic step 2 spliceosome"/>
    <property type="evidence" value="ECO:0007669"/>
    <property type="project" value="TreeGrafter"/>
</dbReference>
<dbReference type="GO" id="GO:0097526">
    <property type="term" value="C:spliceosomal tri-snRNP complex"/>
    <property type="evidence" value="ECO:0007669"/>
    <property type="project" value="TreeGrafter"/>
</dbReference>
<dbReference type="GO" id="GO:0005686">
    <property type="term" value="C:U2 snRNP"/>
    <property type="evidence" value="ECO:0007669"/>
    <property type="project" value="TreeGrafter"/>
</dbReference>
<reference evidence="12 13" key="1">
    <citation type="submission" date="2014-11" db="EMBL/GenBank/DDBJ databases">
        <title>Comparative genomic analysis of Cryptosporidium hominis reveals occurrence of genetic recombination in virulent subtypes.</title>
        <authorList>
            <person name="Guo Y."/>
            <person name="Tang K."/>
            <person name="Frace M."/>
            <person name="Li N."/>
            <person name="Roellig D.M."/>
            <person name="Sammons S."/>
            <person name="Knipe K."/>
            <person name="Rowe L."/>
            <person name="Feng Y."/>
            <person name="Xiao L."/>
        </authorList>
    </citation>
    <scope>NUCLEOTIDE SEQUENCE [LARGE SCALE GENOMIC DNA]</scope>
    <source>
        <strain evidence="12">30976</strain>
    </source>
</reference>
<evidence type="ECO:0000256" key="7">
    <source>
        <dbReference type="ARBA" id="ARBA00023242"/>
    </source>
</evidence>
<protein>
    <recommendedName>
        <fullName evidence="9">Small nuclear ribonucleoprotein G</fullName>
        <shortName evidence="9">snRNP-G</shortName>
    </recommendedName>
</protein>
<feature type="domain" description="Sm" evidence="10">
    <location>
        <begin position="7"/>
        <end position="78"/>
    </location>
</feature>
<evidence type="ECO:0000256" key="9">
    <source>
        <dbReference type="RuleBase" id="RU365052"/>
    </source>
</evidence>
<dbReference type="Proteomes" id="UP001429100">
    <property type="component" value="Unassembled WGS sequence"/>
</dbReference>
<dbReference type="Pfam" id="PF01423">
    <property type="entry name" value="LSM"/>
    <property type="match status" value="1"/>
</dbReference>
<dbReference type="EMBL" id="LN877953">
    <property type="protein sequence ID" value="CUV07385.1"/>
    <property type="molecule type" value="Genomic_DNA"/>
</dbReference>
<dbReference type="InterPro" id="IPR044641">
    <property type="entry name" value="Lsm7/SmG-like"/>
</dbReference>
<dbReference type="GO" id="GO:0005685">
    <property type="term" value="C:U1 snRNP"/>
    <property type="evidence" value="ECO:0007669"/>
    <property type="project" value="TreeGrafter"/>
</dbReference>
<evidence type="ECO:0000256" key="3">
    <source>
        <dbReference type="ARBA" id="ARBA00022664"/>
    </source>
</evidence>
<proteinExistence type="inferred from homology"/>
<organism evidence="11">
    <name type="scientific">Cryptosporidium hominis</name>
    <dbReference type="NCBI Taxonomy" id="237895"/>
    <lineage>
        <taxon>Eukaryota</taxon>
        <taxon>Sar</taxon>
        <taxon>Alveolata</taxon>
        <taxon>Apicomplexa</taxon>
        <taxon>Conoidasida</taxon>
        <taxon>Coccidia</taxon>
        <taxon>Eucoccidiorida</taxon>
        <taxon>Eimeriorina</taxon>
        <taxon>Cryptosporidiidae</taxon>
        <taxon>Cryptosporidium</taxon>
    </lineage>
</organism>
<evidence type="ECO:0000256" key="2">
    <source>
        <dbReference type="ARBA" id="ARBA00006850"/>
    </source>
</evidence>
<dbReference type="InterPro" id="IPR047575">
    <property type="entry name" value="Sm"/>
</dbReference>
<evidence type="ECO:0000256" key="1">
    <source>
        <dbReference type="ARBA" id="ARBA00004123"/>
    </source>
</evidence>
<dbReference type="PANTHER" id="PTHR10553">
    <property type="entry name" value="SMALL NUCLEAR RIBONUCLEOPROTEIN"/>
    <property type="match status" value="1"/>
</dbReference>
<evidence type="ECO:0000256" key="4">
    <source>
        <dbReference type="ARBA" id="ARBA00022728"/>
    </source>
</evidence>
<evidence type="ECO:0000313" key="11">
    <source>
        <dbReference type="EMBL" id="CUV07385.1"/>
    </source>
</evidence>
<evidence type="ECO:0000259" key="10">
    <source>
        <dbReference type="PROSITE" id="PS52002"/>
    </source>
</evidence>
<dbReference type="GO" id="GO:0043186">
    <property type="term" value="C:P granule"/>
    <property type="evidence" value="ECO:0007669"/>
    <property type="project" value="TreeGrafter"/>
</dbReference>
<dbReference type="InterPro" id="IPR001163">
    <property type="entry name" value="Sm_dom_euk/arc"/>
</dbReference>
<keyword evidence="8 9" id="KW-0687">Ribonucleoprotein</keyword>
<dbReference type="Proteomes" id="UP000199752">
    <property type="component" value="Chromosome 7"/>
</dbReference>
<keyword evidence="4 9" id="KW-0747">Spliceosome</keyword>
<name>A0A0S4TKF3_CRYHO</name>
<dbReference type="CDD" id="cd01719">
    <property type="entry name" value="Sm_G"/>
    <property type="match status" value="1"/>
</dbReference>
<keyword evidence="7 9" id="KW-0539">Nucleus</keyword>
<evidence type="ECO:0000256" key="6">
    <source>
        <dbReference type="ARBA" id="ARBA00023187"/>
    </source>
</evidence>
<evidence type="ECO:0000313" key="13">
    <source>
        <dbReference type="Proteomes" id="UP001429100"/>
    </source>
</evidence>
<reference evidence="12 13" key="3">
    <citation type="submission" date="2017-10" db="EMBL/GenBank/DDBJ databases">
        <title>Consistent, comparative and evidence-based genome annotation and re-annotation for the closely-related species, Cryptosporidium parvum, C. hominis and C. tyzzeri.</title>
        <authorList>
            <person name="Baptista R.P."/>
            <person name="Li Y."/>
            <person name="Sateriale A."/>
            <person name="Striepen B."/>
            <person name="Kissinger J.C."/>
        </authorList>
    </citation>
    <scope>NUCLEOTIDE SEQUENCE [LARGE SCALE GENOMIC DNA]</scope>
    <source>
        <strain evidence="12">30976</strain>
    </source>
</reference>